<feature type="compositionally biased region" description="Low complexity" evidence="1">
    <location>
        <begin position="70"/>
        <end position="86"/>
    </location>
</feature>
<keyword evidence="3" id="KW-1185">Reference proteome</keyword>
<feature type="compositionally biased region" description="Pro residues" evidence="1">
    <location>
        <begin position="59"/>
        <end position="69"/>
    </location>
</feature>
<accession>A0A5B7CZS3</accession>
<dbReference type="Proteomes" id="UP000324222">
    <property type="component" value="Unassembled WGS sequence"/>
</dbReference>
<reference evidence="2 3" key="1">
    <citation type="submission" date="2019-05" db="EMBL/GenBank/DDBJ databases">
        <title>Another draft genome of Portunus trituberculatus and its Hox gene families provides insights of decapod evolution.</title>
        <authorList>
            <person name="Jeong J.-H."/>
            <person name="Song I."/>
            <person name="Kim S."/>
            <person name="Choi T."/>
            <person name="Kim D."/>
            <person name="Ryu S."/>
            <person name="Kim W."/>
        </authorList>
    </citation>
    <scope>NUCLEOTIDE SEQUENCE [LARGE SCALE GENOMIC DNA]</scope>
    <source>
        <tissue evidence="2">Muscle</tissue>
    </source>
</reference>
<feature type="region of interest" description="Disordered" evidence="1">
    <location>
        <begin position="57"/>
        <end position="114"/>
    </location>
</feature>
<evidence type="ECO:0000256" key="1">
    <source>
        <dbReference type="SAM" id="MobiDB-lite"/>
    </source>
</evidence>
<evidence type="ECO:0000313" key="2">
    <source>
        <dbReference type="EMBL" id="MPC14535.1"/>
    </source>
</evidence>
<protein>
    <submittedName>
        <fullName evidence="2">Uncharacterized protein</fullName>
    </submittedName>
</protein>
<dbReference type="AlphaFoldDB" id="A0A5B7CZS3"/>
<comment type="caution">
    <text evidence="2">The sequence shown here is derived from an EMBL/GenBank/DDBJ whole genome shotgun (WGS) entry which is preliminary data.</text>
</comment>
<feature type="compositionally biased region" description="Polar residues" evidence="1">
    <location>
        <begin position="89"/>
        <end position="101"/>
    </location>
</feature>
<dbReference type="EMBL" id="VSRR010000358">
    <property type="protein sequence ID" value="MPC14535.1"/>
    <property type="molecule type" value="Genomic_DNA"/>
</dbReference>
<evidence type="ECO:0000313" key="3">
    <source>
        <dbReference type="Proteomes" id="UP000324222"/>
    </source>
</evidence>
<proteinExistence type="predicted"/>
<gene>
    <name evidence="2" type="ORF">E2C01_007303</name>
</gene>
<name>A0A5B7CZS3_PORTR</name>
<sequence>MLRPQVVNYYSQQRFFLLLPHELDNTTTRTTSDPRHLFVTRSLIPIPAHSTHSHFIPPALQPVSPPAHPPVSSYSSSSFTSSRLPPALLTNSTSLHISNDANGAGERGCNALTH</sequence>
<organism evidence="2 3">
    <name type="scientific">Portunus trituberculatus</name>
    <name type="common">Swimming crab</name>
    <name type="synonym">Neptunus trituberculatus</name>
    <dbReference type="NCBI Taxonomy" id="210409"/>
    <lineage>
        <taxon>Eukaryota</taxon>
        <taxon>Metazoa</taxon>
        <taxon>Ecdysozoa</taxon>
        <taxon>Arthropoda</taxon>
        <taxon>Crustacea</taxon>
        <taxon>Multicrustacea</taxon>
        <taxon>Malacostraca</taxon>
        <taxon>Eumalacostraca</taxon>
        <taxon>Eucarida</taxon>
        <taxon>Decapoda</taxon>
        <taxon>Pleocyemata</taxon>
        <taxon>Brachyura</taxon>
        <taxon>Eubrachyura</taxon>
        <taxon>Portunoidea</taxon>
        <taxon>Portunidae</taxon>
        <taxon>Portuninae</taxon>
        <taxon>Portunus</taxon>
    </lineage>
</organism>